<evidence type="ECO:0000313" key="2">
    <source>
        <dbReference type="Proteomes" id="UP000593565"/>
    </source>
</evidence>
<reference evidence="1 2" key="1">
    <citation type="submission" date="2020-02" db="EMBL/GenBank/DDBJ databases">
        <title>A chromosome-scale genome assembly of the black bullhead catfish (Ameiurus melas).</title>
        <authorList>
            <person name="Wen M."/>
            <person name="Zham M."/>
            <person name="Cabau C."/>
            <person name="Klopp C."/>
            <person name="Donnadieu C."/>
            <person name="Roques C."/>
            <person name="Bouchez O."/>
            <person name="Lampietro C."/>
            <person name="Jouanno E."/>
            <person name="Herpin A."/>
            <person name="Louis A."/>
            <person name="Berthelot C."/>
            <person name="Parey E."/>
            <person name="Roest-Crollius H."/>
            <person name="Braasch I."/>
            <person name="Postlethwait J."/>
            <person name="Robinson-Rechavi M."/>
            <person name="Echchiki A."/>
            <person name="Begum T."/>
            <person name="Montfort J."/>
            <person name="Schartl M."/>
            <person name="Bobe J."/>
            <person name="Guiguen Y."/>
        </authorList>
    </citation>
    <scope>NUCLEOTIDE SEQUENCE [LARGE SCALE GENOMIC DNA]</scope>
    <source>
        <strain evidence="1">M_S1</strain>
        <tissue evidence="1">Blood</tissue>
    </source>
</reference>
<accession>A0A7J5ZNB0</accession>
<evidence type="ECO:0000313" key="1">
    <source>
        <dbReference type="EMBL" id="KAF4071956.1"/>
    </source>
</evidence>
<dbReference type="Proteomes" id="UP000593565">
    <property type="component" value="Unassembled WGS sequence"/>
</dbReference>
<keyword evidence="2" id="KW-1185">Reference proteome</keyword>
<comment type="caution">
    <text evidence="1">The sequence shown here is derived from an EMBL/GenBank/DDBJ whole genome shotgun (WGS) entry which is preliminary data.</text>
</comment>
<proteinExistence type="predicted"/>
<organism evidence="1 2">
    <name type="scientific">Ameiurus melas</name>
    <name type="common">Black bullhead</name>
    <name type="synonym">Silurus melas</name>
    <dbReference type="NCBI Taxonomy" id="219545"/>
    <lineage>
        <taxon>Eukaryota</taxon>
        <taxon>Metazoa</taxon>
        <taxon>Chordata</taxon>
        <taxon>Craniata</taxon>
        <taxon>Vertebrata</taxon>
        <taxon>Euteleostomi</taxon>
        <taxon>Actinopterygii</taxon>
        <taxon>Neopterygii</taxon>
        <taxon>Teleostei</taxon>
        <taxon>Ostariophysi</taxon>
        <taxon>Siluriformes</taxon>
        <taxon>Ictaluridae</taxon>
        <taxon>Ameiurus</taxon>
    </lineage>
</organism>
<name>A0A7J5ZNB0_AMEME</name>
<gene>
    <name evidence="1" type="ORF">AMELA_G00268780</name>
</gene>
<protein>
    <submittedName>
        <fullName evidence="1">Uncharacterized protein</fullName>
    </submittedName>
</protein>
<sequence>MPFDVNHLSASSALCHLASLACSAELSLSWLTSKVRAVTDHSTTARCEASAGISSCLSVIKNELEFHLPQTQYSQDRLGIYQNPYQDKVLTEN</sequence>
<dbReference type="AlphaFoldDB" id="A0A7J5ZNB0"/>
<dbReference type="EMBL" id="JAAGNN010000026">
    <property type="protein sequence ID" value="KAF4071956.1"/>
    <property type="molecule type" value="Genomic_DNA"/>
</dbReference>